<dbReference type="AlphaFoldDB" id="A0A0G4E5W6"/>
<organism evidence="1">
    <name type="scientific">Pseudomonas fluorescens (strain SBW25)</name>
    <dbReference type="NCBI Taxonomy" id="216595"/>
    <lineage>
        <taxon>Bacteria</taxon>
        <taxon>Pseudomonadati</taxon>
        <taxon>Pseudomonadota</taxon>
        <taxon>Gammaproteobacteria</taxon>
        <taxon>Pseudomonadales</taxon>
        <taxon>Pseudomonadaceae</taxon>
        <taxon>Pseudomonas</taxon>
    </lineage>
</organism>
<reference evidence="1" key="2">
    <citation type="submission" date="2015-06" db="EMBL/GenBank/DDBJ databases">
        <title>Environmentally co-occuring mercury resistance plasmids are genetically and phenotypically diverse and confer variable context-dependent fitness effects.</title>
        <authorList>
            <person name="Hall J.P.J."/>
            <person name="Harrison E."/>
            <person name="Lilley A.K."/>
            <person name="Paterson S."/>
            <person name="Spiers A.J."/>
            <person name="Brockhurst M.A."/>
        </authorList>
    </citation>
    <scope>NUCLEOTIDE SEQUENCE [LARGE SCALE GENOMIC DNA]</scope>
    <source>
        <strain evidence="1">SBW25</strain>
        <plasmid evidence="1">pQBR57</plasmid>
    </source>
</reference>
<protein>
    <submittedName>
        <fullName evidence="1">Uncharacterized protein</fullName>
    </submittedName>
</protein>
<reference evidence="1" key="1">
    <citation type="submission" date="2014-12" db="EMBL/GenBank/DDBJ databases">
        <authorList>
            <person name="Hall J."/>
        </authorList>
    </citation>
    <scope>NUCLEOTIDE SEQUENCE [LARGE SCALE GENOMIC DNA]</scope>
    <source>
        <strain evidence="1">SBW25</strain>
        <plasmid evidence="1">pQBR57</plasmid>
    </source>
</reference>
<sequence>MATAHGPLNYCCLCQVQDCELRIYCPWLCMLNDTTLPKSHLPQSNRSGQPHMTHSDFGQLVLGDQPPTLEQRANVVRNLLRDWHYKGSYIRVHAIETVSKSAVYAAVSYVEGGVRVLTYAVASLKCRRKNDGYWLSGECFLASAATPPTLIDCPRAIFQAGEATGFAPNVDGLWLSQCLQSLKVRDNTQLMKKGKIFQLDDQSPALLIGGARATYAVILSKKKALYVAPAAKLSQEADSKELTHNYSPVFERDIPTFTEPGAYSEAGELLFDLSGPVPVLKGRMASGAKAALLLRERNARETKLGVAAQHFNFHANFQSGSWLS</sequence>
<proteinExistence type="predicted"/>
<geneLocation type="plasmid" evidence="1">
    <name>pQBR57</name>
</geneLocation>
<keyword evidence="1" id="KW-0614">Plasmid</keyword>
<accession>A0A0G4E5W6</accession>
<evidence type="ECO:0000313" key="1">
    <source>
        <dbReference type="EMBL" id="CEK42372.1"/>
    </source>
</evidence>
<gene>
    <name evidence="1" type="ORF">PQBR57_0419</name>
</gene>
<name>A0A0G4E5W6_PSEFS</name>
<dbReference type="EMBL" id="LN713926">
    <property type="protein sequence ID" value="CEK42372.1"/>
    <property type="molecule type" value="Genomic_DNA"/>
</dbReference>